<feature type="transmembrane region" description="Helical" evidence="11">
    <location>
        <begin position="254"/>
        <end position="276"/>
    </location>
</feature>
<gene>
    <name evidence="12" type="ORF">GMBLW1_18460</name>
</gene>
<keyword evidence="3 11" id="KW-0812">Transmembrane</keyword>
<evidence type="ECO:0000256" key="4">
    <source>
        <dbReference type="ARBA" id="ARBA00022960"/>
    </source>
</evidence>
<evidence type="ECO:0000256" key="1">
    <source>
        <dbReference type="ARBA" id="ARBA00004651"/>
    </source>
</evidence>
<dbReference type="InterPro" id="IPR004268">
    <property type="entry name" value="MurJ"/>
</dbReference>
<evidence type="ECO:0000313" key="13">
    <source>
        <dbReference type="Proteomes" id="UP000464378"/>
    </source>
</evidence>
<evidence type="ECO:0000256" key="6">
    <source>
        <dbReference type="ARBA" id="ARBA00022989"/>
    </source>
</evidence>
<feature type="compositionally biased region" description="Low complexity" evidence="10">
    <location>
        <begin position="516"/>
        <end position="533"/>
    </location>
</feature>
<dbReference type="FunCoup" id="A0A6C2YL60">
    <property type="interactions" value="25"/>
</dbReference>
<dbReference type="KEGG" id="tim:GMBLW1_18460"/>
<accession>A0A6C2YL60</accession>
<evidence type="ECO:0000256" key="9">
    <source>
        <dbReference type="ARBA" id="ARBA00061532"/>
    </source>
</evidence>
<dbReference type="InterPro" id="IPR050833">
    <property type="entry name" value="Poly_Biosynth_Transport"/>
</dbReference>
<feature type="transmembrane region" description="Helical" evidence="11">
    <location>
        <begin position="352"/>
        <end position="374"/>
    </location>
</feature>
<feature type="transmembrane region" description="Helical" evidence="11">
    <location>
        <begin position="386"/>
        <end position="404"/>
    </location>
</feature>
<reference evidence="12" key="1">
    <citation type="submission" date="2019-04" db="EMBL/GenBank/DDBJ databases">
        <authorList>
            <consortium name="Science for Life Laboratories"/>
        </authorList>
    </citation>
    <scope>NUCLEOTIDE SEQUENCE</scope>
    <source>
        <strain evidence="12">MBLW1</strain>
    </source>
</reference>
<sequence length="533" mass="57209">MTDRSKPVVQRRLLRGALTNWLAFAAVMASSFFLAPYLIRRLGDATYGVWGFVESILAYLTLLDLGVAACVTRYVAKLHTTGERDELNRLVSSCLALFCIAGGAILAIGTGLSWWLAPTLQAKADLAGNVLPFMLLMVANLAVTLPLGIYPSILDGLERYTQKSLIRLVALVVRVAGIVAVTELSPGLFGLGMVLTLTNLAEHLAYVLLVRRVMPELVLSRRLVDRVTLARVKGYSVDAFLAMLAGRITVQTAAVVIGMMISAVAVTHFLIASRLVEMAKSLLRSATTTLTPAFSSLEAQGKIDEMRAIYLTATRLSLLLGLPLALGMIWFGPAFLTRWLHSAEYVTVSYPTLWILAATLPFVVAQSAAARVLYGVGRLRGFARMALVEAAVNLTLSLILVRSMGIQGVAIAVAIPNVLFCIAVIVTACSHLQIRASVYLRTAWLRPIALNLPLALAGWAITRSFPLETWGELALAGAVGGLPYLLMVAITEGKFPKWLAPRELLKRMAGKLSPGARASAPANPTPAPRATGG</sequence>
<organism evidence="12">
    <name type="scientific">Tuwongella immobilis</name>
    <dbReference type="NCBI Taxonomy" id="692036"/>
    <lineage>
        <taxon>Bacteria</taxon>
        <taxon>Pseudomonadati</taxon>
        <taxon>Planctomycetota</taxon>
        <taxon>Planctomycetia</taxon>
        <taxon>Gemmatales</taxon>
        <taxon>Gemmataceae</taxon>
        <taxon>Tuwongella</taxon>
    </lineage>
</organism>
<comment type="subcellular location">
    <subcellularLocation>
        <location evidence="1">Cell membrane</location>
        <topology evidence="1">Multi-pass membrane protein</topology>
    </subcellularLocation>
</comment>
<keyword evidence="5" id="KW-0573">Peptidoglycan synthesis</keyword>
<comment type="similarity">
    <text evidence="9">Belongs to the MurJ/MviN family.</text>
</comment>
<feature type="transmembrane region" description="Helical" evidence="11">
    <location>
        <begin position="410"/>
        <end position="432"/>
    </location>
</feature>
<dbReference type="Proteomes" id="UP000464378">
    <property type="component" value="Chromosome"/>
</dbReference>
<evidence type="ECO:0000256" key="8">
    <source>
        <dbReference type="ARBA" id="ARBA00060041"/>
    </source>
</evidence>
<dbReference type="EMBL" id="LR593887">
    <property type="protein sequence ID" value="VTS00428.1"/>
    <property type="molecule type" value="Genomic_DNA"/>
</dbReference>
<evidence type="ECO:0000256" key="2">
    <source>
        <dbReference type="ARBA" id="ARBA00022475"/>
    </source>
</evidence>
<dbReference type="GO" id="GO:0009252">
    <property type="term" value="P:peptidoglycan biosynthetic process"/>
    <property type="evidence" value="ECO:0007669"/>
    <property type="project" value="UniProtKB-KW"/>
</dbReference>
<feature type="region of interest" description="Disordered" evidence="10">
    <location>
        <begin position="512"/>
        <end position="533"/>
    </location>
</feature>
<proteinExistence type="inferred from homology"/>
<dbReference type="EMBL" id="LR586016">
    <property type="protein sequence ID" value="VIP02114.1"/>
    <property type="molecule type" value="Genomic_DNA"/>
</dbReference>
<keyword evidence="6 11" id="KW-1133">Transmembrane helix</keyword>
<feature type="transmembrane region" description="Helical" evidence="11">
    <location>
        <begin position="444"/>
        <end position="461"/>
    </location>
</feature>
<dbReference type="GO" id="GO:0008360">
    <property type="term" value="P:regulation of cell shape"/>
    <property type="evidence" value="ECO:0007669"/>
    <property type="project" value="UniProtKB-KW"/>
</dbReference>
<feature type="transmembrane region" description="Helical" evidence="11">
    <location>
        <begin position="129"/>
        <end position="153"/>
    </location>
</feature>
<evidence type="ECO:0000256" key="7">
    <source>
        <dbReference type="ARBA" id="ARBA00023136"/>
    </source>
</evidence>
<feature type="transmembrane region" description="Helical" evidence="11">
    <location>
        <begin position="316"/>
        <end position="340"/>
    </location>
</feature>
<dbReference type="PANTHER" id="PTHR30250:SF26">
    <property type="entry name" value="PSMA PROTEIN"/>
    <property type="match status" value="1"/>
</dbReference>
<keyword evidence="4" id="KW-0133">Cell shape</keyword>
<name>A0A6C2YL60_9BACT</name>
<feature type="transmembrane region" description="Helical" evidence="11">
    <location>
        <begin position="51"/>
        <end position="75"/>
    </location>
</feature>
<feature type="transmembrane region" description="Helical" evidence="11">
    <location>
        <begin position="95"/>
        <end position="117"/>
    </location>
</feature>
<evidence type="ECO:0000256" key="10">
    <source>
        <dbReference type="SAM" id="MobiDB-lite"/>
    </source>
</evidence>
<keyword evidence="7 11" id="KW-0472">Membrane</keyword>
<protein>
    <submittedName>
        <fullName evidence="12">Uncharacterized protein</fullName>
    </submittedName>
</protein>
<feature type="transmembrane region" description="Helical" evidence="11">
    <location>
        <begin position="21"/>
        <end position="39"/>
    </location>
</feature>
<dbReference type="GO" id="GO:0005886">
    <property type="term" value="C:plasma membrane"/>
    <property type="evidence" value="ECO:0007669"/>
    <property type="project" value="UniProtKB-SubCell"/>
</dbReference>
<dbReference type="PANTHER" id="PTHR30250">
    <property type="entry name" value="PST FAMILY PREDICTED COLANIC ACID TRANSPORTER"/>
    <property type="match status" value="1"/>
</dbReference>
<dbReference type="Pfam" id="PF03023">
    <property type="entry name" value="MurJ"/>
    <property type="match status" value="1"/>
</dbReference>
<keyword evidence="13" id="KW-1185">Reference proteome</keyword>
<dbReference type="AlphaFoldDB" id="A0A6C2YL60"/>
<keyword evidence="2" id="KW-1003">Cell membrane</keyword>
<dbReference type="RefSeq" id="WP_162657321.1">
    <property type="nucleotide sequence ID" value="NZ_LR593887.1"/>
</dbReference>
<evidence type="ECO:0000256" key="5">
    <source>
        <dbReference type="ARBA" id="ARBA00022984"/>
    </source>
</evidence>
<evidence type="ECO:0000256" key="3">
    <source>
        <dbReference type="ARBA" id="ARBA00022692"/>
    </source>
</evidence>
<feature type="transmembrane region" description="Helical" evidence="11">
    <location>
        <begin position="473"/>
        <end position="490"/>
    </location>
</feature>
<evidence type="ECO:0000313" key="12">
    <source>
        <dbReference type="EMBL" id="VIP02114.1"/>
    </source>
</evidence>
<evidence type="ECO:0000256" key="11">
    <source>
        <dbReference type="SAM" id="Phobius"/>
    </source>
</evidence>
<dbReference type="InParanoid" id="A0A6C2YL60"/>
<comment type="function">
    <text evidence="8">Involved in peptidoglycan biosynthesis. Transports lipid-linked peptidoglycan precursors from the inner to the outer leaflet of the cytoplasmic membrane.</text>
</comment>